<proteinExistence type="predicted"/>
<evidence type="ECO:0000256" key="1">
    <source>
        <dbReference type="SAM" id="MobiDB-lite"/>
    </source>
</evidence>
<dbReference type="NCBIfam" id="NF047509">
    <property type="entry name" value="Rv3131_FMN_oxido"/>
    <property type="match status" value="1"/>
</dbReference>
<dbReference type="SUPFAM" id="SSF55469">
    <property type="entry name" value="FMN-dependent nitroreductase-like"/>
    <property type="match status" value="2"/>
</dbReference>
<dbReference type="AlphaFoldDB" id="A0A939PUC8"/>
<dbReference type="InterPro" id="IPR050627">
    <property type="entry name" value="Nitroreductase/BluB"/>
</dbReference>
<dbReference type="EMBL" id="JAGEOJ010000033">
    <property type="protein sequence ID" value="MBO2455194.1"/>
    <property type="molecule type" value="Genomic_DNA"/>
</dbReference>
<protein>
    <recommendedName>
        <fullName evidence="4">Nitroreductase</fullName>
    </recommendedName>
</protein>
<sequence>MEHSQRSTQGRADDRRAFDVRSAVEAATWAPSVHNTQPWSFSTDGDRISLRADSDRRLTVADPDGREMLISCGAALFTLRVAVRDQGHEPEVRLLPDPDRPHLLADLHLGLRIPGKSDDNSHLYEQIRRRRTHRGGFKPEPVDESLLALLRHEAQREGATFRVLTDTHTRNAVAALTAAAEHMHHLNPAYAGELARWAPAPGSVRREGVTESAYPRETPPTDPHFAGRDFARGHGWGAEPAILDWLEEPVVGVACTLSTKRGTPQDWLHAGQALQRVLLRATQHGDLAAAFHTQALEVPALREVIRTQFCAGDHPQMVLRLGTAGDKFESVRRPVDQVLTHES</sequence>
<dbReference type="RefSeq" id="WP_208263419.1">
    <property type="nucleotide sequence ID" value="NZ_JAGEOJ010000033.1"/>
</dbReference>
<comment type="caution">
    <text evidence="2">The sequence shown here is derived from an EMBL/GenBank/DDBJ whole genome shotgun (WGS) entry which is preliminary data.</text>
</comment>
<dbReference type="PANTHER" id="PTHR23026:SF123">
    <property type="entry name" value="NAD(P)H NITROREDUCTASE RV3131-RELATED"/>
    <property type="match status" value="1"/>
</dbReference>
<evidence type="ECO:0000313" key="2">
    <source>
        <dbReference type="EMBL" id="MBO2455194.1"/>
    </source>
</evidence>
<dbReference type="Proteomes" id="UP000669179">
    <property type="component" value="Unassembled WGS sequence"/>
</dbReference>
<reference evidence="2" key="1">
    <citation type="submission" date="2021-03" db="EMBL/GenBank/DDBJ databases">
        <authorList>
            <person name="Kanchanasin P."/>
            <person name="Saeng-In P."/>
            <person name="Phongsopitanun W."/>
            <person name="Yuki M."/>
            <person name="Kudo T."/>
            <person name="Ohkuma M."/>
            <person name="Tanasupawat S."/>
        </authorList>
    </citation>
    <scope>NUCLEOTIDE SEQUENCE</scope>
    <source>
        <strain evidence="2">GKU 128</strain>
    </source>
</reference>
<dbReference type="Gene3D" id="3.40.109.10">
    <property type="entry name" value="NADH Oxidase"/>
    <property type="match status" value="1"/>
</dbReference>
<name>A0A939PUC8_9ACTN</name>
<feature type="region of interest" description="Disordered" evidence="1">
    <location>
        <begin position="206"/>
        <end position="230"/>
    </location>
</feature>
<accession>A0A939PUC8</accession>
<dbReference type="GO" id="GO:0016491">
    <property type="term" value="F:oxidoreductase activity"/>
    <property type="evidence" value="ECO:0007669"/>
    <property type="project" value="InterPro"/>
</dbReference>
<evidence type="ECO:0000313" key="3">
    <source>
        <dbReference type="Proteomes" id="UP000669179"/>
    </source>
</evidence>
<organism evidence="2 3">
    <name type="scientific">Actinomadura barringtoniae</name>
    <dbReference type="NCBI Taxonomy" id="1427535"/>
    <lineage>
        <taxon>Bacteria</taxon>
        <taxon>Bacillati</taxon>
        <taxon>Actinomycetota</taxon>
        <taxon>Actinomycetes</taxon>
        <taxon>Streptosporangiales</taxon>
        <taxon>Thermomonosporaceae</taxon>
        <taxon>Actinomadura</taxon>
    </lineage>
</organism>
<gene>
    <name evidence="2" type="ORF">J4573_49470</name>
</gene>
<dbReference type="InterPro" id="IPR000415">
    <property type="entry name" value="Nitroreductase-like"/>
</dbReference>
<keyword evidence="3" id="KW-1185">Reference proteome</keyword>
<evidence type="ECO:0008006" key="4">
    <source>
        <dbReference type="Google" id="ProtNLM"/>
    </source>
</evidence>
<dbReference type="PANTHER" id="PTHR23026">
    <property type="entry name" value="NADPH NITROREDUCTASE"/>
    <property type="match status" value="1"/>
</dbReference>